<evidence type="ECO:0000256" key="2">
    <source>
        <dbReference type="ARBA" id="ARBA00023157"/>
    </source>
</evidence>
<dbReference type="OrthoDB" id="6508002at2759"/>
<dbReference type="InterPro" id="IPR036084">
    <property type="entry name" value="Ser_inhib-like_sf"/>
</dbReference>
<keyword evidence="2" id="KW-1015">Disulfide bond</keyword>
<dbReference type="Gene3D" id="2.10.25.10">
    <property type="entry name" value="Laminin"/>
    <property type="match status" value="1"/>
</dbReference>
<dbReference type="EMBL" id="CAJPIZ010007084">
    <property type="protein sequence ID" value="CAG2110049.1"/>
    <property type="molecule type" value="Genomic_DNA"/>
</dbReference>
<name>A0A7R9KUD4_9ACAR</name>
<sequence length="82" mass="9145">MDKESLFNLCYMNECFNTVTGKTCTKSNEEHNSCGSSCAKTCQNQNKQMMCASVCKDGCYCKKGYIRDEKSGQCVSPDKCPK</sequence>
<dbReference type="Pfam" id="PF01826">
    <property type="entry name" value="TIL"/>
    <property type="match status" value="1"/>
</dbReference>
<dbReference type="SUPFAM" id="SSF57567">
    <property type="entry name" value="Serine protease inhibitors"/>
    <property type="match status" value="1"/>
</dbReference>
<dbReference type="CDD" id="cd19941">
    <property type="entry name" value="TIL"/>
    <property type="match status" value="1"/>
</dbReference>
<dbReference type="InterPro" id="IPR051368">
    <property type="entry name" value="SerProtInhib-TIL_Domain"/>
</dbReference>
<keyword evidence="1" id="KW-0646">Protease inhibitor</keyword>
<reference evidence="4" key="1">
    <citation type="submission" date="2020-11" db="EMBL/GenBank/DDBJ databases">
        <authorList>
            <person name="Tran Van P."/>
        </authorList>
    </citation>
    <scope>NUCLEOTIDE SEQUENCE</scope>
</reference>
<dbReference type="PANTHER" id="PTHR23259">
    <property type="entry name" value="RIDDLE"/>
    <property type="match status" value="1"/>
</dbReference>
<dbReference type="Proteomes" id="UP000759131">
    <property type="component" value="Unassembled WGS sequence"/>
</dbReference>
<dbReference type="GO" id="GO:0030414">
    <property type="term" value="F:peptidase inhibitor activity"/>
    <property type="evidence" value="ECO:0007669"/>
    <property type="project" value="UniProtKB-KW"/>
</dbReference>
<feature type="domain" description="TIL" evidence="3">
    <location>
        <begin position="26"/>
        <end position="80"/>
    </location>
</feature>
<dbReference type="EMBL" id="OC861659">
    <property type="protein sequence ID" value="CAD7629619.1"/>
    <property type="molecule type" value="Genomic_DNA"/>
</dbReference>
<gene>
    <name evidence="4" type="ORF">OSB1V03_LOCUS10034</name>
</gene>
<evidence type="ECO:0000313" key="5">
    <source>
        <dbReference type="Proteomes" id="UP000759131"/>
    </source>
</evidence>
<evidence type="ECO:0000259" key="3">
    <source>
        <dbReference type="Pfam" id="PF01826"/>
    </source>
</evidence>
<evidence type="ECO:0000313" key="4">
    <source>
        <dbReference type="EMBL" id="CAD7629619.1"/>
    </source>
</evidence>
<dbReference type="PANTHER" id="PTHR23259:SF70">
    <property type="entry name" value="ACCESSORY GLAND PROTEIN ACP62F-RELATED"/>
    <property type="match status" value="1"/>
</dbReference>
<evidence type="ECO:0000256" key="1">
    <source>
        <dbReference type="ARBA" id="ARBA00022690"/>
    </source>
</evidence>
<organism evidence="4">
    <name type="scientific">Medioppia subpectinata</name>
    <dbReference type="NCBI Taxonomy" id="1979941"/>
    <lineage>
        <taxon>Eukaryota</taxon>
        <taxon>Metazoa</taxon>
        <taxon>Ecdysozoa</taxon>
        <taxon>Arthropoda</taxon>
        <taxon>Chelicerata</taxon>
        <taxon>Arachnida</taxon>
        <taxon>Acari</taxon>
        <taxon>Acariformes</taxon>
        <taxon>Sarcoptiformes</taxon>
        <taxon>Oribatida</taxon>
        <taxon>Brachypylina</taxon>
        <taxon>Oppioidea</taxon>
        <taxon>Oppiidae</taxon>
        <taxon>Medioppia</taxon>
    </lineage>
</organism>
<protein>
    <recommendedName>
        <fullName evidence="3">TIL domain-containing protein</fullName>
    </recommendedName>
</protein>
<accession>A0A7R9KUD4</accession>
<keyword evidence="5" id="KW-1185">Reference proteome</keyword>
<proteinExistence type="predicted"/>
<dbReference type="AlphaFoldDB" id="A0A7R9KUD4"/>
<dbReference type="InterPro" id="IPR002919">
    <property type="entry name" value="TIL_dom"/>
</dbReference>